<dbReference type="GO" id="GO:0010038">
    <property type="term" value="P:response to metal ion"/>
    <property type="evidence" value="ECO:0007669"/>
    <property type="project" value="InterPro"/>
</dbReference>
<dbReference type="PANTHER" id="PTHR23419">
    <property type="entry name" value="DIVALENT CATION TOLERANCE CUTA-RELATED"/>
    <property type="match status" value="1"/>
</dbReference>
<keyword evidence="3" id="KW-1185">Reference proteome</keyword>
<sequence>MDYCMIYVTFANKMEAEKIAQTLLQEKLIACANIMPEMTSYYTWNAQQEKAVEIPCIFKTQQAFYYKIEKRIKELHSYETPCIVCLPIYCGSSDFLTWIDNSLK</sequence>
<protein>
    <submittedName>
        <fullName evidence="2">Divalent cation tolerance protein</fullName>
    </submittedName>
</protein>
<dbReference type="EMBL" id="FRDI01000003">
    <property type="protein sequence ID" value="SHN54482.1"/>
    <property type="molecule type" value="Genomic_DNA"/>
</dbReference>
<comment type="similarity">
    <text evidence="1">Belongs to the CutA family.</text>
</comment>
<dbReference type="Pfam" id="PF03091">
    <property type="entry name" value="CutA1"/>
    <property type="match status" value="1"/>
</dbReference>
<gene>
    <name evidence="2" type="ORF">SAMN02745728_00543</name>
</gene>
<dbReference type="GO" id="GO:0005507">
    <property type="term" value="F:copper ion binding"/>
    <property type="evidence" value="ECO:0007669"/>
    <property type="project" value="TreeGrafter"/>
</dbReference>
<dbReference type="Gene3D" id="3.30.70.120">
    <property type="match status" value="1"/>
</dbReference>
<evidence type="ECO:0000256" key="1">
    <source>
        <dbReference type="ARBA" id="ARBA00010169"/>
    </source>
</evidence>
<dbReference type="RefSeq" id="WP_072696250.1">
    <property type="nucleotide sequence ID" value="NZ_FRDI01000003.1"/>
</dbReference>
<proteinExistence type="inferred from homology"/>
<evidence type="ECO:0000313" key="3">
    <source>
        <dbReference type="Proteomes" id="UP000186469"/>
    </source>
</evidence>
<name>A0A1M7S830_9BACT</name>
<dbReference type="OrthoDB" id="37622at2"/>
<organism evidence="2 3">
    <name type="scientific">Desulfovibrio litoralis DSM 11393</name>
    <dbReference type="NCBI Taxonomy" id="1121455"/>
    <lineage>
        <taxon>Bacteria</taxon>
        <taxon>Pseudomonadati</taxon>
        <taxon>Thermodesulfobacteriota</taxon>
        <taxon>Desulfovibrionia</taxon>
        <taxon>Desulfovibrionales</taxon>
        <taxon>Desulfovibrionaceae</taxon>
        <taxon>Desulfovibrio</taxon>
    </lineage>
</organism>
<dbReference type="InterPro" id="IPR004323">
    <property type="entry name" value="Ion_tolerance_CutA"/>
</dbReference>
<dbReference type="PANTHER" id="PTHR23419:SF8">
    <property type="entry name" value="FI09726P"/>
    <property type="match status" value="1"/>
</dbReference>
<dbReference type="SUPFAM" id="SSF54913">
    <property type="entry name" value="GlnB-like"/>
    <property type="match status" value="1"/>
</dbReference>
<reference evidence="2 3" key="1">
    <citation type="submission" date="2016-12" db="EMBL/GenBank/DDBJ databases">
        <authorList>
            <person name="Song W.-J."/>
            <person name="Kurnit D.M."/>
        </authorList>
    </citation>
    <scope>NUCLEOTIDE SEQUENCE [LARGE SCALE GENOMIC DNA]</scope>
    <source>
        <strain evidence="2 3">DSM 11393</strain>
    </source>
</reference>
<dbReference type="InterPro" id="IPR015867">
    <property type="entry name" value="N-reg_PII/ATP_PRibTrfase_C"/>
</dbReference>
<dbReference type="STRING" id="1121455.SAMN02745728_00543"/>
<dbReference type="InterPro" id="IPR011322">
    <property type="entry name" value="N-reg_PII-like_a/b"/>
</dbReference>
<dbReference type="Proteomes" id="UP000186469">
    <property type="component" value="Unassembled WGS sequence"/>
</dbReference>
<dbReference type="AlphaFoldDB" id="A0A1M7S830"/>
<evidence type="ECO:0000313" key="2">
    <source>
        <dbReference type="EMBL" id="SHN54482.1"/>
    </source>
</evidence>
<accession>A0A1M7S830</accession>